<evidence type="ECO:0000313" key="3">
    <source>
        <dbReference type="Proteomes" id="UP000182652"/>
    </source>
</evidence>
<keyword evidence="1" id="KW-0472">Membrane</keyword>
<keyword evidence="3" id="KW-1185">Reference proteome</keyword>
<dbReference type="STRING" id="156980.SAMN04489745_1587"/>
<feature type="transmembrane region" description="Helical" evidence="1">
    <location>
        <begin position="135"/>
        <end position="153"/>
    </location>
</feature>
<sequence>MVATLLRLKLQILANGFRRSPWQIVGLVLGGLYGLGVLTFMVIGLVLLRLADVDLARTILVLAGFAAVLGWTVVPILASGMDMTLDPQRFAAFGIPQRELMTGMALAGLVGIPGLLTAILSLTTVVSWWRSPLQVIAALVGALLGVASCLLYSRCAAAWGNNLSQSRRYREIGTILIFIPLVLLGPIISGAAQGLKDNARYLPDLAAALAWTPFGAPWALPADVAAGEFGAAALRILICLAMMALAVWLWNIALVRSMVNPPRASGAKRAAGKLGFFSWFPATPTGAVAARTATYWFRDPRYSASLIVVPLMPVLLYFMGMQNGNFSTLLVVGPLVAFLMSWSISSDVSYDDTAFALHISTGTPGRADRWGRVLGCCILAVPAVLVVVFASIALSGRWELLPGILGASAGVLMAGLGLASVISARYVTAVPKPGESPFKNPPGGKGLTLAVQGLGMLVLLVICLPLAGLLIAELVTGNHVWGWVNLLAGSAWGAFLLWLGVRLGGRDVERRGPELLAQLIKNS</sequence>
<feature type="transmembrane region" description="Helical" evidence="1">
    <location>
        <begin position="483"/>
        <end position="501"/>
    </location>
</feature>
<protein>
    <submittedName>
        <fullName evidence="2">ABC-2 type transport system permease protein</fullName>
    </submittedName>
</protein>
<dbReference type="AlphaFoldDB" id="A0A1H4N863"/>
<gene>
    <name evidence="2" type="ORF">SAMN04489745_1587</name>
</gene>
<feature type="transmembrane region" description="Helical" evidence="1">
    <location>
        <begin position="373"/>
        <end position="394"/>
    </location>
</feature>
<dbReference type="EMBL" id="FNSN01000003">
    <property type="protein sequence ID" value="SEB91526.1"/>
    <property type="molecule type" value="Genomic_DNA"/>
</dbReference>
<proteinExistence type="predicted"/>
<feature type="transmembrane region" description="Helical" evidence="1">
    <location>
        <begin position="400"/>
        <end position="427"/>
    </location>
</feature>
<evidence type="ECO:0000256" key="1">
    <source>
        <dbReference type="SAM" id="Phobius"/>
    </source>
</evidence>
<feature type="transmembrane region" description="Helical" evidence="1">
    <location>
        <begin position="302"/>
        <end position="320"/>
    </location>
</feature>
<evidence type="ECO:0000313" key="2">
    <source>
        <dbReference type="EMBL" id="SEB91526.1"/>
    </source>
</evidence>
<dbReference type="Proteomes" id="UP000182652">
    <property type="component" value="Unassembled WGS sequence"/>
</dbReference>
<feature type="transmembrane region" description="Helical" evidence="1">
    <location>
        <begin position="59"/>
        <end position="79"/>
    </location>
</feature>
<feature type="transmembrane region" description="Helical" evidence="1">
    <location>
        <begin position="232"/>
        <end position="250"/>
    </location>
</feature>
<feature type="transmembrane region" description="Helical" evidence="1">
    <location>
        <begin position="21"/>
        <end position="47"/>
    </location>
</feature>
<feature type="transmembrane region" description="Helical" evidence="1">
    <location>
        <begin position="100"/>
        <end position="129"/>
    </location>
</feature>
<feature type="transmembrane region" description="Helical" evidence="1">
    <location>
        <begin position="174"/>
        <end position="195"/>
    </location>
</feature>
<feature type="transmembrane region" description="Helical" evidence="1">
    <location>
        <begin position="447"/>
        <end position="471"/>
    </location>
</feature>
<organism evidence="2 3">
    <name type="scientific">Arthrobacter woluwensis</name>
    <dbReference type="NCBI Taxonomy" id="156980"/>
    <lineage>
        <taxon>Bacteria</taxon>
        <taxon>Bacillati</taxon>
        <taxon>Actinomycetota</taxon>
        <taxon>Actinomycetes</taxon>
        <taxon>Micrococcales</taxon>
        <taxon>Micrococcaceae</taxon>
        <taxon>Arthrobacter</taxon>
    </lineage>
</organism>
<accession>A0A1H4N863</accession>
<feature type="transmembrane region" description="Helical" evidence="1">
    <location>
        <begin position="326"/>
        <end position="344"/>
    </location>
</feature>
<name>A0A1H4N863_9MICC</name>
<reference evidence="2 3" key="1">
    <citation type="submission" date="2016-10" db="EMBL/GenBank/DDBJ databases">
        <authorList>
            <person name="de Groot N.N."/>
        </authorList>
    </citation>
    <scope>NUCLEOTIDE SEQUENCE [LARGE SCALE GENOMIC DNA]</scope>
    <source>
        <strain evidence="2 3">DSM 10495</strain>
    </source>
</reference>
<keyword evidence="1" id="KW-1133">Transmembrane helix</keyword>
<keyword evidence="1" id="KW-0812">Transmembrane</keyword>
<dbReference type="RefSeq" id="WP_066210913.1">
    <property type="nucleotide sequence ID" value="NZ_FNSN01000003.1"/>
</dbReference>